<dbReference type="InterPro" id="IPR000182">
    <property type="entry name" value="GNAT_dom"/>
</dbReference>
<name>I4ABU1_DESDJ</name>
<dbReference type="CDD" id="cd04301">
    <property type="entry name" value="NAT_SF"/>
    <property type="match status" value="1"/>
</dbReference>
<accession>I4ABU1</accession>
<dbReference type="Proteomes" id="UP000006053">
    <property type="component" value="Chromosome"/>
</dbReference>
<evidence type="ECO:0000256" key="5">
    <source>
        <dbReference type="ARBA" id="ARBA00049880"/>
    </source>
</evidence>
<protein>
    <submittedName>
        <fullName evidence="7">Putative acetyltransferase</fullName>
    </submittedName>
</protein>
<sequence>MPKELELEISKLYIRGIKAEDWAESKEFRCGNGSMDNFLYMEAYEEHIYRHASTTLVFYEEELAAYFTLHRAPLKFQLGENEDEKVTQDALALARLAVSRKYQGKGLGTHILKEIIIRNAYIHNEIHIITDALYEKWKWYNEIGFVPLIEDEIDEENPSEVVFMALELLDGKLIVEFIDPY</sequence>
<evidence type="ECO:0000259" key="6">
    <source>
        <dbReference type="PROSITE" id="PS51186"/>
    </source>
</evidence>
<evidence type="ECO:0000256" key="2">
    <source>
        <dbReference type="ARBA" id="ARBA00022649"/>
    </source>
</evidence>
<evidence type="ECO:0000256" key="3">
    <source>
        <dbReference type="ARBA" id="ARBA00022679"/>
    </source>
</evidence>
<dbReference type="Pfam" id="PF13673">
    <property type="entry name" value="Acetyltransf_10"/>
    <property type="match status" value="1"/>
</dbReference>
<dbReference type="RefSeq" id="WP_014794906.1">
    <property type="nucleotide sequence ID" value="NC_018017.1"/>
</dbReference>
<evidence type="ECO:0000256" key="4">
    <source>
        <dbReference type="ARBA" id="ARBA00023315"/>
    </source>
</evidence>
<dbReference type="EMBL" id="CP003348">
    <property type="protein sequence ID" value="AFM01426.1"/>
    <property type="molecule type" value="Genomic_DNA"/>
</dbReference>
<keyword evidence="1" id="KW-0678">Repressor</keyword>
<dbReference type="HOGENOM" id="CLU_1486779_0_0_9"/>
<dbReference type="PANTHER" id="PTHR36449:SF1">
    <property type="entry name" value="ACETYLTRANSFERASE"/>
    <property type="match status" value="1"/>
</dbReference>
<dbReference type="STRING" id="756499.Desde_3134"/>
<proteinExistence type="predicted"/>
<keyword evidence="2" id="KW-1277">Toxin-antitoxin system</keyword>
<dbReference type="GO" id="GO:0016747">
    <property type="term" value="F:acyltransferase activity, transferring groups other than amino-acyl groups"/>
    <property type="evidence" value="ECO:0007669"/>
    <property type="project" value="InterPro"/>
</dbReference>
<keyword evidence="8" id="KW-1185">Reference proteome</keyword>
<dbReference type="Gene3D" id="3.40.630.30">
    <property type="match status" value="1"/>
</dbReference>
<dbReference type="KEGG" id="ddh:Desde_3134"/>
<dbReference type="PROSITE" id="PS51186">
    <property type="entry name" value="GNAT"/>
    <property type="match status" value="1"/>
</dbReference>
<keyword evidence="4" id="KW-0012">Acyltransferase</keyword>
<dbReference type="PANTHER" id="PTHR36449">
    <property type="entry name" value="ACETYLTRANSFERASE-RELATED"/>
    <property type="match status" value="1"/>
</dbReference>
<keyword evidence="3 7" id="KW-0808">Transferase</keyword>
<comment type="catalytic activity">
    <reaction evidence="5">
        <text>glycyl-tRNA(Gly) + acetyl-CoA = N-acetylglycyl-tRNA(Gly) + CoA + H(+)</text>
        <dbReference type="Rhea" id="RHEA:81867"/>
        <dbReference type="Rhea" id="RHEA-COMP:9683"/>
        <dbReference type="Rhea" id="RHEA-COMP:19766"/>
        <dbReference type="ChEBI" id="CHEBI:15378"/>
        <dbReference type="ChEBI" id="CHEBI:57287"/>
        <dbReference type="ChEBI" id="CHEBI:57288"/>
        <dbReference type="ChEBI" id="CHEBI:78522"/>
        <dbReference type="ChEBI" id="CHEBI:232036"/>
    </reaction>
</comment>
<organism evidence="7 8">
    <name type="scientific">Desulfitobacterium dehalogenans (strain ATCC 51507 / DSM 9161 / JW/IU-DC1)</name>
    <dbReference type="NCBI Taxonomy" id="756499"/>
    <lineage>
        <taxon>Bacteria</taxon>
        <taxon>Bacillati</taxon>
        <taxon>Bacillota</taxon>
        <taxon>Clostridia</taxon>
        <taxon>Eubacteriales</taxon>
        <taxon>Desulfitobacteriaceae</taxon>
        <taxon>Desulfitobacterium</taxon>
    </lineage>
</organism>
<dbReference type="eggNOG" id="ENOG50349QJ">
    <property type="taxonomic scope" value="Bacteria"/>
</dbReference>
<evidence type="ECO:0000313" key="8">
    <source>
        <dbReference type="Proteomes" id="UP000006053"/>
    </source>
</evidence>
<reference evidence="7 8" key="2">
    <citation type="journal article" date="2015" name="J. Bacteriol.">
        <title>Genomic, proteomic, and biochemical analysis of the organohalide respiratory pathway in Desulfitobacterium dehalogenans.</title>
        <authorList>
            <person name="Kruse T."/>
            <person name="van de Pas B.A."/>
            <person name="Atteia A."/>
            <person name="Krab K."/>
            <person name="Hagen W.R."/>
            <person name="Goodwin L."/>
            <person name="Chain P."/>
            <person name="Boeren S."/>
            <person name="Maphosa F."/>
            <person name="Schraa G."/>
            <person name="de Vos W.M."/>
            <person name="van der Oost J."/>
            <person name="Smidt H."/>
            <person name="Stams A.J."/>
        </authorList>
    </citation>
    <scope>NUCLEOTIDE SEQUENCE [LARGE SCALE GENOMIC DNA]</scope>
    <source>
        <strain evidence="8">ATCC 51507 / DSM 9161 / JW/IU-DC1</strain>
    </source>
</reference>
<evidence type="ECO:0000313" key="7">
    <source>
        <dbReference type="EMBL" id="AFM01426.1"/>
    </source>
</evidence>
<dbReference type="SUPFAM" id="SSF55729">
    <property type="entry name" value="Acyl-CoA N-acyltransferases (Nat)"/>
    <property type="match status" value="1"/>
</dbReference>
<feature type="domain" description="N-acetyltransferase" evidence="6">
    <location>
        <begin position="12"/>
        <end position="169"/>
    </location>
</feature>
<gene>
    <name evidence="7" type="ordered locus">Desde_3134</name>
</gene>
<dbReference type="InterPro" id="IPR016181">
    <property type="entry name" value="Acyl_CoA_acyltransferase"/>
</dbReference>
<evidence type="ECO:0000256" key="1">
    <source>
        <dbReference type="ARBA" id="ARBA00022491"/>
    </source>
</evidence>
<dbReference type="AlphaFoldDB" id="I4ABU1"/>
<dbReference type="OrthoDB" id="5292888at2"/>
<reference evidence="8" key="1">
    <citation type="submission" date="2012-06" db="EMBL/GenBank/DDBJ databases">
        <title>Complete sequence of Desulfitobacterium dehalogenans ATCC 51507.</title>
        <authorList>
            <person name="Lucas S."/>
            <person name="Han J."/>
            <person name="Lapidus A."/>
            <person name="Cheng J.-F."/>
            <person name="Goodwin L."/>
            <person name="Pitluck S."/>
            <person name="Peters L."/>
            <person name="Ovchinnikova G."/>
            <person name="Teshima H."/>
            <person name="Detter J.C."/>
            <person name="Han C."/>
            <person name="Tapia R."/>
            <person name="Land M."/>
            <person name="Hauser L."/>
            <person name="Kyrpides N."/>
            <person name="Ivanova N."/>
            <person name="Pagani I."/>
            <person name="Kruse T."/>
            <person name="de Vos W.M."/>
            <person name="Smidt H."/>
            <person name="Woyke T."/>
        </authorList>
    </citation>
    <scope>NUCLEOTIDE SEQUENCE [LARGE SCALE GENOMIC DNA]</scope>
    <source>
        <strain evidence="8">ATCC 51507 / DSM 9161 / JW/IU-DC1</strain>
    </source>
</reference>